<dbReference type="SUPFAM" id="SSF53850">
    <property type="entry name" value="Periplasmic binding protein-like II"/>
    <property type="match status" value="1"/>
</dbReference>
<dbReference type="GO" id="GO:0032993">
    <property type="term" value="C:protein-DNA complex"/>
    <property type="evidence" value="ECO:0007669"/>
    <property type="project" value="TreeGrafter"/>
</dbReference>
<accession>A0A6H9YJ72</accession>
<comment type="caution">
    <text evidence="6">The sequence shown here is derived from an EMBL/GenBank/DDBJ whole genome shotgun (WGS) entry which is preliminary data.</text>
</comment>
<keyword evidence="7" id="KW-1185">Reference proteome</keyword>
<dbReference type="Gene3D" id="1.10.10.10">
    <property type="entry name" value="Winged helix-like DNA-binding domain superfamily/Winged helix DNA-binding domain"/>
    <property type="match status" value="1"/>
</dbReference>
<feature type="domain" description="HTH lysR-type" evidence="5">
    <location>
        <begin position="1"/>
        <end position="58"/>
    </location>
</feature>
<evidence type="ECO:0000313" key="6">
    <source>
        <dbReference type="EMBL" id="KAB2339850.1"/>
    </source>
</evidence>
<evidence type="ECO:0000259" key="5">
    <source>
        <dbReference type="PROSITE" id="PS50931"/>
    </source>
</evidence>
<dbReference type="GO" id="GO:0003700">
    <property type="term" value="F:DNA-binding transcription factor activity"/>
    <property type="evidence" value="ECO:0007669"/>
    <property type="project" value="InterPro"/>
</dbReference>
<organism evidence="6 7">
    <name type="scientific">Actinomadura rudentiformis</name>
    <dbReference type="NCBI Taxonomy" id="359158"/>
    <lineage>
        <taxon>Bacteria</taxon>
        <taxon>Bacillati</taxon>
        <taxon>Actinomycetota</taxon>
        <taxon>Actinomycetes</taxon>
        <taxon>Streptosporangiales</taxon>
        <taxon>Thermomonosporaceae</taxon>
        <taxon>Actinomadura</taxon>
    </lineage>
</organism>
<keyword evidence="3" id="KW-0238">DNA-binding</keyword>
<proteinExistence type="inferred from homology"/>
<dbReference type="InterPro" id="IPR036388">
    <property type="entry name" value="WH-like_DNA-bd_sf"/>
</dbReference>
<dbReference type="Gene3D" id="3.40.190.10">
    <property type="entry name" value="Periplasmic binding protein-like II"/>
    <property type="match status" value="2"/>
</dbReference>
<dbReference type="Pfam" id="PF00126">
    <property type="entry name" value="HTH_1"/>
    <property type="match status" value="1"/>
</dbReference>
<reference evidence="6 7" key="1">
    <citation type="submission" date="2019-09" db="EMBL/GenBank/DDBJ databases">
        <title>Actinomadura physcomitrii sp. nov., a novel actinomycete isolated from moss [Physcomitrium sphaericum (Ludw) Fuernr].</title>
        <authorList>
            <person name="Zhuang X."/>
            <person name="Liu C."/>
        </authorList>
    </citation>
    <scope>NUCLEOTIDE SEQUENCE [LARGE SCALE GENOMIC DNA]</scope>
    <source>
        <strain evidence="6 7">HMC1</strain>
    </source>
</reference>
<dbReference type="SUPFAM" id="SSF46785">
    <property type="entry name" value="Winged helix' DNA-binding domain"/>
    <property type="match status" value="1"/>
</dbReference>
<evidence type="ECO:0000256" key="3">
    <source>
        <dbReference type="ARBA" id="ARBA00023125"/>
    </source>
</evidence>
<dbReference type="Pfam" id="PF03466">
    <property type="entry name" value="LysR_substrate"/>
    <property type="match status" value="1"/>
</dbReference>
<keyword evidence="4" id="KW-0804">Transcription</keyword>
<evidence type="ECO:0000256" key="1">
    <source>
        <dbReference type="ARBA" id="ARBA00009437"/>
    </source>
</evidence>
<protein>
    <submittedName>
        <fullName evidence="6">LysR family transcriptional regulator</fullName>
    </submittedName>
</protein>
<dbReference type="AlphaFoldDB" id="A0A6H9YJ72"/>
<dbReference type="Proteomes" id="UP000468735">
    <property type="component" value="Unassembled WGS sequence"/>
</dbReference>
<keyword evidence="2" id="KW-0805">Transcription regulation</keyword>
<name>A0A6H9YJ72_9ACTN</name>
<evidence type="ECO:0000256" key="2">
    <source>
        <dbReference type="ARBA" id="ARBA00023015"/>
    </source>
</evidence>
<dbReference type="InterPro" id="IPR036390">
    <property type="entry name" value="WH_DNA-bd_sf"/>
</dbReference>
<gene>
    <name evidence="6" type="ORF">F8566_46760</name>
</gene>
<dbReference type="InterPro" id="IPR000847">
    <property type="entry name" value="LysR_HTH_N"/>
</dbReference>
<comment type="similarity">
    <text evidence="1">Belongs to the LysR transcriptional regulatory family.</text>
</comment>
<dbReference type="GO" id="GO:0003677">
    <property type="term" value="F:DNA binding"/>
    <property type="evidence" value="ECO:0007669"/>
    <property type="project" value="UniProtKB-KW"/>
</dbReference>
<evidence type="ECO:0000313" key="7">
    <source>
        <dbReference type="Proteomes" id="UP000468735"/>
    </source>
</evidence>
<dbReference type="PANTHER" id="PTHR30346">
    <property type="entry name" value="TRANSCRIPTIONAL DUAL REGULATOR HCAR-RELATED"/>
    <property type="match status" value="1"/>
</dbReference>
<dbReference type="PROSITE" id="PS50931">
    <property type="entry name" value="HTH_LYSR"/>
    <property type="match status" value="1"/>
</dbReference>
<sequence>MDVRRLRMLLELSRLGSMREVAEELGTTTSAVSQQIAALSRETDTVLIEPHGRRVRLTPAGRRLAHHAVTILAAVEAARLDLDPGAEPAGTVRVAGFATAVRRSLLPVTANLATDHPQVRLRIREHEPAEALALLAADEIDLALTYDYNLAPATADQTLETRPLWSVPWSLAVPRTASVPHGDAPEVLAAFRDRDWIVNSRSSADEQVVGILASMAGFHPRITHHVDSLELVQDLITAGLGIGLLPAHQPVLPDIRLLPLTGPRVELRSYAVVRQGHKLWPPVALVLDLLATHATSSGREAGRKQEK</sequence>
<dbReference type="InterPro" id="IPR005119">
    <property type="entry name" value="LysR_subst-bd"/>
</dbReference>
<dbReference type="PANTHER" id="PTHR30346:SF29">
    <property type="entry name" value="LYSR SUBSTRATE-BINDING"/>
    <property type="match status" value="1"/>
</dbReference>
<dbReference type="EMBL" id="WBMT01000033">
    <property type="protein sequence ID" value="KAB2339850.1"/>
    <property type="molecule type" value="Genomic_DNA"/>
</dbReference>
<evidence type="ECO:0000256" key="4">
    <source>
        <dbReference type="ARBA" id="ARBA00023163"/>
    </source>
</evidence>
<dbReference type="OrthoDB" id="3673085at2"/>